<dbReference type="AlphaFoldDB" id="A0A6C0I8H6"/>
<dbReference type="SUPFAM" id="SSF48403">
    <property type="entry name" value="Ankyrin repeat"/>
    <property type="match status" value="1"/>
</dbReference>
<dbReference type="Pfam" id="PF00805">
    <property type="entry name" value="Pentapeptide"/>
    <property type="match status" value="1"/>
</dbReference>
<evidence type="ECO:0000256" key="2">
    <source>
        <dbReference type="ARBA" id="ARBA00023043"/>
    </source>
</evidence>
<keyword evidence="2" id="KW-0040">ANK repeat</keyword>
<organism evidence="5">
    <name type="scientific">viral metagenome</name>
    <dbReference type="NCBI Taxonomy" id="1070528"/>
    <lineage>
        <taxon>unclassified sequences</taxon>
        <taxon>metagenomes</taxon>
        <taxon>organismal metagenomes</taxon>
    </lineage>
</organism>
<accession>A0A6C0I8H6</accession>
<dbReference type="Gene3D" id="2.160.20.80">
    <property type="entry name" value="E3 ubiquitin-protein ligase SopA"/>
    <property type="match status" value="1"/>
</dbReference>
<dbReference type="PANTHER" id="PTHR24173">
    <property type="entry name" value="ANKYRIN REPEAT CONTAINING"/>
    <property type="match status" value="1"/>
</dbReference>
<feature type="transmembrane region" description="Helical" evidence="4">
    <location>
        <begin position="180"/>
        <end position="204"/>
    </location>
</feature>
<dbReference type="InterPro" id="IPR036770">
    <property type="entry name" value="Ankyrin_rpt-contain_sf"/>
</dbReference>
<dbReference type="Gene3D" id="1.25.40.20">
    <property type="entry name" value="Ankyrin repeat-containing domain"/>
    <property type="match status" value="1"/>
</dbReference>
<dbReference type="InterPro" id="IPR001646">
    <property type="entry name" value="5peptide_repeat"/>
</dbReference>
<reference evidence="5" key="1">
    <citation type="journal article" date="2020" name="Nature">
        <title>Giant virus diversity and host interactions through global metagenomics.</title>
        <authorList>
            <person name="Schulz F."/>
            <person name="Roux S."/>
            <person name="Paez-Espino D."/>
            <person name="Jungbluth S."/>
            <person name="Walsh D.A."/>
            <person name="Denef V.J."/>
            <person name="McMahon K.D."/>
            <person name="Konstantinidis K.T."/>
            <person name="Eloe-Fadrosh E.A."/>
            <person name="Kyrpides N.C."/>
            <person name="Woyke T."/>
        </authorList>
    </citation>
    <scope>NUCLEOTIDE SEQUENCE</scope>
    <source>
        <strain evidence="5">GVMAG-M-3300023184-51</strain>
    </source>
</reference>
<sequence length="260" mass="30071">MSIKQNDEYKYEELIRAITDDNDDNVKSIITENKNISIFDLNQQDKYGNIPLCLASQNGNINIVNFLIENGANINQKDKHGNTPLFYALRFKHFDLATRLLEVGANLTQPEETLIKGFWKERNDKKLKKYEDENFLKFTNMQENMAQGYKPKQPETIEDRQAVLEARAEAEQKSEYPAKIIPPVIGIILSGVALGLGLTLLAGGNQTKRRIVKKRNTKLRNTKLRNTKLRNTKLRNTKLRNTKLRNTKLRNTNKTNKRRK</sequence>
<name>A0A6C0I8H6_9ZZZZ</name>
<keyword evidence="4" id="KW-0812">Transmembrane</keyword>
<protein>
    <submittedName>
        <fullName evidence="5">Uncharacterized protein</fullName>
    </submittedName>
</protein>
<evidence type="ECO:0000313" key="5">
    <source>
        <dbReference type="EMBL" id="QHT88705.1"/>
    </source>
</evidence>
<dbReference type="SMART" id="SM00248">
    <property type="entry name" value="ANK"/>
    <property type="match status" value="2"/>
</dbReference>
<feature type="compositionally biased region" description="Basic residues" evidence="3">
    <location>
        <begin position="233"/>
        <end position="248"/>
    </location>
</feature>
<dbReference type="EMBL" id="MN740121">
    <property type="protein sequence ID" value="QHT88705.1"/>
    <property type="molecule type" value="Genomic_DNA"/>
</dbReference>
<evidence type="ECO:0000256" key="3">
    <source>
        <dbReference type="SAM" id="MobiDB-lite"/>
    </source>
</evidence>
<dbReference type="PROSITE" id="PS50088">
    <property type="entry name" value="ANK_REPEAT"/>
    <property type="match status" value="2"/>
</dbReference>
<keyword evidence="1" id="KW-0677">Repeat</keyword>
<keyword evidence="4" id="KW-0472">Membrane</keyword>
<proteinExistence type="predicted"/>
<feature type="region of interest" description="Disordered" evidence="3">
    <location>
        <begin position="233"/>
        <end position="260"/>
    </location>
</feature>
<dbReference type="InterPro" id="IPR002110">
    <property type="entry name" value="Ankyrin_rpt"/>
</dbReference>
<evidence type="ECO:0000256" key="1">
    <source>
        <dbReference type="ARBA" id="ARBA00022737"/>
    </source>
</evidence>
<dbReference type="Pfam" id="PF12796">
    <property type="entry name" value="Ank_2"/>
    <property type="match status" value="1"/>
</dbReference>
<dbReference type="PROSITE" id="PS50297">
    <property type="entry name" value="ANK_REP_REGION"/>
    <property type="match status" value="2"/>
</dbReference>
<keyword evidence="4" id="KW-1133">Transmembrane helix</keyword>
<dbReference type="SUPFAM" id="SSF141571">
    <property type="entry name" value="Pentapeptide repeat-like"/>
    <property type="match status" value="1"/>
</dbReference>
<evidence type="ECO:0000256" key="4">
    <source>
        <dbReference type="SAM" id="Phobius"/>
    </source>
</evidence>
<dbReference type="PANTHER" id="PTHR24173:SF74">
    <property type="entry name" value="ANKYRIN REPEAT DOMAIN-CONTAINING PROTEIN 16"/>
    <property type="match status" value="1"/>
</dbReference>